<reference evidence="15" key="2">
    <citation type="submission" date="2021-04" db="EMBL/GenBank/DDBJ databases">
        <authorList>
            <person name="Gilroy R."/>
        </authorList>
    </citation>
    <scope>NUCLEOTIDE SEQUENCE</scope>
    <source>
        <strain evidence="15">2239</strain>
    </source>
</reference>
<dbReference type="Pfam" id="PF01029">
    <property type="entry name" value="NusB"/>
    <property type="match status" value="1"/>
</dbReference>
<dbReference type="InterPro" id="IPR035926">
    <property type="entry name" value="NusB-like_sf"/>
</dbReference>
<dbReference type="CDD" id="cd02440">
    <property type="entry name" value="AdoMet_MTases"/>
    <property type="match status" value="1"/>
</dbReference>
<dbReference type="Gene3D" id="3.40.50.150">
    <property type="entry name" value="Vaccinia Virus protein VP39"/>
    <property type="match status" value="1"/>
</dbReference>
<gene>
    <name evidence="15" type="primary">rsmB</name>
    <name evidence="15" type="ORF">H9865_09440</name>
</gene>
<dbReference type="Gene3D" id="3.30.70.1170">
    <property type="entry name" value="Sun protein, domain 3"/>
    <property type="match status" value="1"/>
</dbReference>
<dbReference type="PRINTS" id="PR02008">
    <property type="entry name" value="RCMTFAMILY"/>
</dbReference>
<dbReference type="NCBIfam" id="TIGR00563">
    <property type="entry name" value="rsmB"/>
    <property type="match status" value="1"/>
</dbReference>
<dbReference type="GO" id="GO:0003723">
    <property type="term" value="F:RNA binding"/>
    <property type="evidence" value="ECO:0007669"/>
    <property type="project" value="UniProtKB-UniRule"/>
</dbReference>
<dbReference type="AlphaFoldDB" id="A0A9D2AE73"/>
<evidence type="ECO:0000256" key="7">
    <source>
        <dbReference type="ARBA" id="ARBA00022679"/>
    </source>
</evidence>
<feature type="binding site" evidence="13">
    <location>
        <begin position="254"/>
        <end position="260"/>
    </location>
    <ligand>
        <name>S-adenosyl-L-methionine</name>
        <dbReference type="ChEBI" id="CHEBI:59789"/>
    </ligand>
</feature>
<keyword evidence="5" id="KW-0698">rRNA processing</keyword>
<keyword evidence="8 13" id="KW-0949">S-adenosyl-L-methionine</keyword>
<reference evidence="15" key="1">
    <citation type="journal article" date="2021" name="PeerJ">
        <title>Extensive microbial diversity within the chicken gut microbiome revealed by metagenomics and culture.</title>
        <authorList>
            <person name="Gilroy R."/>
            <person name="Ravi A."/>
            <person name="Getino M."/>
            <person name="Pursley I."/>
            <person name="Horton D.L."/>
            <person name="Alikhan N.F."/>
            <person name="Baker D."/>
            <person name="Gharbi K."/>
            <person name="Hall N."/>
            <person name="Watson M."/>
            <person name="Adriaenssens E.M."/>
            <person name="Foster-Nyarko E."/>
            <person name="Jarju S."/>
            <person name="Secka A."/>
            <person name="Antonio M."/>
            <person name="Oren A."/>
            <person name="Chaudhuri R.R."/>
            <person name="La Ragione R."/>
            <person name="Hildebrand F."/>
            <person name="Pallen M.J."/>
        </authorList>
    </citation>
    <scope>NUCLEOTIDE SEQUENCE</scope>
    <source>
        <strain evidence="15">2239</strain>
    </source>
</reference>
<dbReference type="InterPro" id="IPR001678">
    <property type="entry name" value="MeTrfase_RsmB-F_NOP2_dom"/>
</dbReference>
<comment type="caution">
    <text evidence="15">The sequence shown here is derived from an EMBL/GenBank/DDBJ whole genome shotgun (WGS) entry which is preliminary data.</text>
</comment>
<evidence type="ECO:0000256" key="9">
    <source>
        <dbReference type="ARBA" id="ARBA00022884"/>
    </source>
</evidence>
<comment type="subcellular location">
    <subcellularLocation>
        <location evidence="2">Cytoplasm</location>
    </subcellularLocation>
</comment>
<dbReference type="InterPro" id="IPR054728">
    <property type="entry name" value="RsmB-like_ferredoxin"/>
</dbReference>
<feature type="binding site" evidence="13">
    <location>
        <position position="322"/>
    </location>
    <ligand>
        <name>S-adenosyl-L-methionine</name>
        <dbReference type="ChEBI" id="CHEBI:59789"/>
    </ligand>
</feature>
<feature type="binding site" evidence="13">
    <location>
        <position position="278"/>
    </location>
    <ligand>
        <name>S-adenosyl-L-methionine</name>
        <dbReference type="ChEBI" id="CHEBI:59789"/>
    </ligand>
</feature>
<dbReference type="PANTHER" id="PTHR22807:SF53">
    <property type="entry name" value="RIBOSOMAL RNA SMALL SUBUNIT METHYLTRANSFERASE B-RELATED"/>
    <property type="match status" value="1"/>
</dbReference>
<evidence type="ECO:0000256" key="4">
    <source>
        <dbReference type="ARBA" id="ARBA00022490"/>
    </source>
</evidence>
<feature type="binding site" evidence="13">
    <location>
        <position position="305"/>
    </location>
    <ligand>
        <name>S-adenosyl-L-methionine</name>
        <dbReference type="ChEBI" id="CHEBI:59789"/>
    </ligand>
</feature>
<dbReference type="NCBIfam" id="NF011494">
    <property type="entry name" value="PRK14902.1"/>
    <property type="match status" value="1"/>
</dbReference>
<keyword evidence="9 13" id="KW-0694">RNA-binding</keyword>
<dbReference type="InterPro" id="IPR049560">
    <property type="entry name" value="MeTrfase_RsmB-F_NOP2_cat"/>
</dbReference>
<evidence type="ECO:0000256" key="5">
    <source>
        <dbReference type="ARBA" id="ARBA00022552"/>
    </source>
</evidence>
<dbReference type="GO" id="GO:0006355">
    <property type="term" value="P:regulation of DNA-templated transcription"/>
    <property type="evidence" value="ECO:0007669"/>
    <property type="project" value="InterPro"/>
</dbReference>
<dbReference type="GO" id="GO:0008649">
    <property type="term" value="F:rRNA methyltransferase activity"/>
    <property type="evidence" value="ECO:0007669"/>
    <property type="project" value="InterPro"/>
</dbReference>
<evidence type="ECO:0000256" key="12">
    <source>
        <dbReference type="ARBA" id="ARBA00047283"/>
    </source>
</evidence>
<dbReference type="EC" id="2.1.1.176" evidence="3"/>
<keyword evidence="6 13" id="KW-0489">Methyltransferase</keyword>
<accession>A0A9D2AE73</accession>
<evidence type="ECO:0000256" key="2">
    <source>
        <dbReference type="ARBA" id="ARBA00004496"/>
    </source>
</evidence>
<evidence type="ECO:0000313" key="16">
    <source>
        <dbReference type="Proteomes" id="UP000824193"/>
    </source>
</evidence>
<dbReference type="PROSITE" id="PS51686">
    <property type="entry name" value="SAM_MT_RSMB_NOP"/>
    <property type="match status" value="1"/>
</dbReference>
<feature type="domain" description="SAM-dependent MTase RsmB/NOP-type" evidence="14">
    <location>
        <begin position="165"/>
        <end position="434"/>
    </location>
</feature>
<dbReference type="InterPro" id="IPR004573">
    <property type="entry name" value="rRNA_ssu_MeTfrase_B"/>
</dbReference>
<dbReference type="SUPFAM" id="SSF53335">
    <property type="entry name" value="S-adenosyl-L-methionine-dependent methyltransferases"/>
    <property type="match status" value="1"/>
</dbReference>
<dbReference type="Proteomes" id="UP000824193">
    <property type="component" value="Unassembled WGS sequence"/>
</dbReference>
<evidence type="ECO:0000259" key="14">
    <source>
        <dbReference type="PROSITE" id="PS51686"/>
    </source>
</evidence>
<evidence type="ECO:0000256" key="1">
    <source>
        <dbReference type="ARBA" id="ARBA00002724"/>
    </source>
</evidence>
<comment type="catalytic activity">
    <reaction evidence="12">
        <text>cytidine(967) in 16S rRNA + S-adenosyl-L-methionine = 5-methylcytidine(967) in 16S rRNA + S-adenosyl-L-homocysteine + H(+)</text>
        <dbReference type="Rhea" id="RHEA:42748"/>
        <dbReference type="Rhea" id="RHEA-COMP:10219"/>
        <dbReference type="Rhea" id="RHEA-COMP:10220"/>
        <dbReference type="ChEBI" id="CHEBI:15378"/>
        <dbReference type="ChEBI" id="CHEBI:57856"/>
        <dbReference type="ChEBI" id="CHEBI:59789"/>
        <dbReference type="ChEBI" id="CHEBI:74483"/>
        <dbReference type="ChEBI" id="CHEBI:82748"/>
        <dbReference type="EC" id="2.1.1.176"/>
    </reaction>
</comment>
<keyword evidence="4" id="KW-0963">Cytoplasm</keyword>
<keyword evidence="7 13" id="KW-0808">Transferase</keyword>
<name>A0A9D2AE73_9FIRM</name>
<feature type="active site" description="Nucleophile" evidence="13">
    <location>
        <position position="374"/>
    </location>
</feature>
<evidence type="ECO:0000256" key="6">
    <source>
        <dbReference type="ARBA" id="ARBA00022603"/>
    </source>
</evidence>
<protein>
    <recommendedName>
        <fullName evidence="3">16S rRNA (cytosine(967)-C(5))-methyltransferase</fullName>
        <ecNumber evidence="3">2.1.1.176</ecNumber>
    </recommendedName>
    <alternativeName>
        <fullName evidence="10">16S rRNA m5C967 methyltransferase</fullName>
    </alternativeName>
    <alternativeName>
        <fullName evidence="11">rRNA (cytosine-C(5)-)-methyltransferase RsmB</fullName>
    </alternativeName>
</protein>
<sequence length="434" mass="46721">MNNARRTAVLALVKQEQNGYSNLVLAAALEREALSPKDKAFVSALFYGVTERLLTLDWALGRCLAKPLQKLDAPVRAVLRCGLYEAKYMNTPVPAAVNEAVSLCRQLKKSSASGLVNAVLRKAVGLDVSKAQFTGRAEELSVRYSVGLPIVELLLEQYPDRTEQMLASFFEKPPVTLRCNTLRCTPQELCAKLAEEGVKVRPLDVPGAVEAEFSGSPAATQAFREGLYHVQGLASQTAALCLEAQPGETVLDLCAAPGGKTLLLAQQMGDKGRLLSFDAAENRLPLIETAARRCGLSCVSVAKGDASAYDPALAGADRVLCDVPCSGLGIIAKKPDIRYKSLEGCEELHTLQLKILTNAARYVKKGGRLVYSTCTVDQRENQQVVRAFLKNAPEFRLVPPPVVLEGALTEDGMQTMLPGFAGPDGFFAAVLERA</sequence>
<proteinExistence type="inferred from homology"/>
<evidence type="ECO:0000256" key="13">
    <source>
        <dbReference type="PROSITE-ProRule" id="PRU01023"/>
    </source>
</evidence>
<organism evidence="15 16">
    <name type="scientific">Candidatus Allofournierella pullicola</name>
    <dbReference type="NCBI Taxonomy" id="2838596"/>
    <lineage>
        <taxon>Bacteria</taxon>
        <taxon>Bacillati</taxon>
        <taxon>Bacillota</taxon>
        <taxon>Clostridia</taxon>
        <taxon>Eubacteriales</taxon>
        <taxon>Oscillospiraceae</taxon>
        <taxon>Allofournierella</taxon>
    </lineage>
</organism>
<dbReference type="Pfam" id="PF01189">
    <property type="entry name" value="Methyltr_RsmB-F"/>
    <property type="match status" value="1"/>
</dbReference>
<dbReference type="InterPro" id="IPR006027">
    <property type="entry name" value="NusB_RsmB_TIM44"/>
</dbReference>
<evidence type="ECO:0000256" key="8">
    <source>
        <dbReference type="ARBA" id="ARBA00022691"/>
    </source>
</evidence>
<evidence type="ECO:0000313" key="15">
    <source>
        <dbReference type="EMBL" id="HIX06296.1"/>
    </source>
</evidence>
<evidence type="ECO:0000256" key="11">
    <source>
        <dbReference type="ARBA" id="ARBA00031088"/>
    </source>
</evidence>
<dbReference type="GO" id="GO:0005737">
    <property type="term" value="C:cytoplasm"/>
    <property type="evidence" value="ECO:0007669"/>
    <property type="project" value="UniProtKB-SubCell"/>
</dbReference>
<comment type="similarity">
    <text evidence="13">Belongs to the class I-like SAM-binding methyltransferase superfamily. RsmB/NOP family.</text>
</comment>
<evidence type="ECO:0000256" key="3">
    <source>
        <dbReference type="ARBA" id="ARBA00012140"/>
    </source>
</evidence>
<evidence type="ECO:0000256" key="10">
    <source>
        <dbReference type="ARBA" id="ARBA00030399"/>
    </source>
</evidence>
<dbReference type="InterPro" id="IPR029063">
    <property type="entry name" value="SAM-dependent_MTases_sf"/>
</dbReference>
<dbReference type="EMBL" id="DXFW01000033">
    <property type="protein sequence ID" value="HIX06296.1"/>
    <property type="molecule type" value="Genomic_DNA"/>
</dbReference>
<dbReference type="InterPro" id="IPR023267">
    <property type="entry name" value="RCMT"/>
</dbReference>
<dbReference type="PANTHER" id="PTHR22807">
    <property type="entry name" value="NOP2 YEAST -RELATED NOL1/NOP2/FMU SUN DOMAIN-CONTAINING"/>
    <property type="match status" value="1"/>
</dbReference>
<dbReference type="SUPFAM" id="SSF48013">
    <property type="entry name" value="NusB-like"/>
    <property type="match status" value="1"/>
</dbReference>
<dbReference type="Pfam" id="PF22458">
    <property type="entry name" value="RsmF-B_ferredox"/>
    <property type="match status" value="1"/>
</dbReference>
<comment type="function">
    <text evidence="1">Specifically methylates the cytosine at position 967 (m5C967) of 16S rRNA.</text>
</comment>
<dbReference type="Gene3D" id="1.10.940.10">
    <property type="entry name" value="NusB-like"/>
    <property type="match status" value="1"/>
</dbReference>